<dbReference type="Proteomes" id="UP000623301">
    <property type="component" value="Unassembled WGS sequence"/>
</dbReference>
<reference evidence="5 6" key="1">
    <citation type="submission" date="2020-12" db="EMBL/GenBank/DDBJ databases">
        <title>Aureibaculum luteum sp. nov. and Aureibaculum flavum sp. nov., novel members of the family Flavobacteriaceae isolated from Antarctic intertidal sediments.</title>
        <authorList>
            <person name="He X."/>
            <person name="Zhang X."/>
        </authorList>
    </citation>
    <scope>NUCLEOTIDE SEQUENCE [LARGE SCALE GENOMIC DNA]</scope>
    <source>
        <strain evidence="5 6">A20</strain>
    </source>
</reference>
<dbReference type="RefSeq" id="WP_198840382.1">
    <property type="nucleotide sequence ID" value="NZ_JAEHFJ010000002.1"/>
</dbReference>
<sequence length="949" mass="107018">MNTNLIQFPITILILFLSINCASTQVEPSNNEVHKFAVYSIETGFTISKVRTAQNQNKTYVVASSYEGTILGISLDGKTLWKNELSGFMNHDIWAADINNDGNDEIIAANADGTVYCLDNKGKLLWQFKQNDAPMYSVCVINKENEAYVVCGGYDNSFYYVSPKGEMVSEIPSKTYSIEKPFGKSHKELPPSGLHITNFLRPGKLNGKDILIVHGVQNSMNGDGSIYLFNPLEKLPFETVSVQKRGPYGDLRVVDANSDGSSEILLGRTGAQAKGMTFRIIDTKSPNKQSVQDLNKAKDKASLKRGMYRVIQPEVIDNNGKPAYMSLFGSNIIISNIGEPQAAAEVIPTRFSFNDMFKDPNSNKVILASAQSGGSAIHIIDFSNKEWKNGYKKLNPPGKIQEILTNSAEIKQNLKGYKKPSYQKESAPVYFMSENRKKQGAAEAIERIEAKYSNPIFLNGGNFDKENWDRSTMTSEIYKNKRDGRMKYILTQNDVLEIIEEKHQKSNGKGISYWGGHGNDPFMYQVSTTMKGMDFANGNKTVLIYPEVVDSSEEFNFVMNEMYWPLANYASTRNGNLYMRNKHLFWQADVYMPMWEPLVAGKYANVFVPAMEETTDKSMELSFTSRLGLWASGSVDSWGARCARDNVSFDRLRQHSNQTLPNHFLRTMVYSISSGAQYIDNFPVDQEYMSLLWDLIAEGALYVPERSDILSFSPVHLSINNPDEEYLTTSSNVKWLTFYKKDGDNLDDFAFSRLNGTWPGAPLTKWDFSRYAAGANERRLNFIPKYNNGMVLITPTQNGVFVDKDAVRKPLEENINPWYKGKLKEYYSDGKNYMSADGKTTYKPSDYYKVIEKDIEDSAVLLPLTVSGNVGWVVAQISPKHLRLTIVENGYINPKKATASVKINSIKVVKIKDILNNEEFKPNVNSEVEIDIPLGGFRFIDIELENELK</sequence>
<dbReference type="Gene3D" id="2.130.10.10">
    <property type="entry name" value="YVTN repeat-like/Quinoprotein amine dehydrogenase"/>
    <property type="match status" value="1"/>
</dbReference>
<organism evidence="5 6">
    <name type="scientific">Aureibaculum flavum</name>
    <dbReference type="NCBI Taxonomy" id="2795986"/>
    <lineage>
        <taxon>Bacteria</taxon>
        <taxon>Pseudomonadati</taxon>
        <taxon>Bacteroidota</taxon>
        <taxon>Flavobacteriia</taxon>
        <taxon>Flavobacteriales</taxon>
        <taxon>Flavobacteriaceae</taxon>
        <taxon>Aureibaculum</taxon>
    </lineage>
</organism>
<keyword evidence="6" id="KW-1185">Reference proteome</keyword>
<gene>
    <name evidence="5" type="ORF">JBL43_05075</name>
</gene>
<feature type="domain" description="Lambda-carrageenase beta-propeller" evidence="4">
    <location>
        <begin position="60"/>
        <end position="380"/>
    </location>
</feature>
<dbReference type="Pfam" id="PF25292">
    <property type="entry name" value="Beta-prop_CGLA"/>
    <property type="match status" value="1"/>
</dbReference>
<evidence type="ECO:0000313" key="6">
    <source>
        <dbReference type="Proteomes" id="UP000623301"/>
    </source>
</evidence>
<evidence type="ECO:0000256" key="1">
    <source>
        <dbReference type="SAM" id="SignalP"/>
    </source>
</evidence>
<dbReference type="Pfam" id="PF25290">
    <property type="entry name" value="CGLA_M"/>
    <property type="match status" value="1"/>
</dbReference>
<dbReference type="SUPFAM" id="SSF50969">
    <property type="entry name" value="YVTN repeat-like/Quinoprotein amine dehydrogenase"/>
    <property type="match status" value="1"/>
</dbReference>
<dbReference type="EMBL" id="JAEHFJ010000002">
    <property type="protein sequence ID" value="MBJ2173598.1"/>
    <property type="molecule type" value="Genomic_DNA"/>
</dbReference>
<comment type="caution">
    <text evidence="5">The sequence shown here is derived from an EMBL/GenBank/DDBJ whole genome shotgun (WGS) entry which is preliminary data.</text>
</comment>
<proteinExistence type="predicted"/>
<evidence type="ECO:0000259" key="3">
    <source>
        <dbReference type="Pfam" id="PF25291"/>
    </source>
</evidence>
<feature type="chain" id="PRO_5045480259" evidence="1">
    <location>
        <begin position="25"/>
        <end position="949"/>
    </location>
</feature>
<feature type="domain" description="Lambda-carrageenase C-terminal" evidence="3">
    <location>
        <begin position="865"/>
        <end position="943"/>
    </location>
</feature>
<dbReference type="InterPro" id="IPR057420">
    <property type="entry name" value="Beta-prop_CGLA"/>
</dbReference>
<dbReference type="InterPro" id="IPR015943">
    <property type="entry name" value="WD40/YVTN_repeat-like_dom_sf"/>
</dbReference>
<keyword evidence="1" id="KW-0732">Signal</keyword>
<dbReference type="InterPro" id="IPR011044">
    <property type="entry name" value="Quino_amine_DH_bsu"/>
</dbReference>
<accession>A0ABS0WP05</accession>
<evidence type="ECO:0000259" key="2">
    <source>
        <dbReference type="Pfam" id="PF25290"/>
    </source>
</evidence>
<evidence type="ECO:0000259" key="4">
    <source>
        <dbReference type="Pfam" id="PF25292"/>
    </source>
</evidence>
<dbReference type="InterPro" id="IPR057422">
    <property type="entry name" value="CGLA_C"/>
</dbReference>
<feature type="signal peptide" evidence="1">
    <location>
        <begin position="1"/>
        <end position="24"/>
    </location>
</feature>
<name>A0ABS0WP05_9FLAO</name>
<dbReference type="InterPro" id="IPR057421">
    <property type="entry name" value="CGLA_M"/>
</dbReference>
<evidence type="ECO:0000313" key="5">
    <source>
        <dbReference type="EMBL" id="MBJ2173598.1"/>
    </source>
</evidence>
<protein>
    <submittedName>
        <fullName evidence="5">PQQ-binding-like beta-propeller repeat protein</fullName>
    </submittedName>
</protein>
<dbReference type="Pfam" id="PF25291">
    <property type="entry name" value="CGLA_C"/>
    <property type="match status" value="1"/>
</dbReference>
<feature type="domain" description="Lambda-carrageenase middle" evidence="2">
    <location>
        <begin position="467"/>
        <end position="838"/>
    </location>
</feature>